<feature type="region of interest" description="Disordered" evidence="1">
    <location>
        <begin position="107"/>
        <end position="142"/>
    </location>
</feature>
<protein>
    <submittedName>
        <fullName evidence="2">Uncharacterized protein</fullName>
    </submittedName>
</protein>
<dbReference type="Proteomes" id="UP001152561">
    <property type="component" value="Unassembled WGS sequence"/>
</dbReference>
<evidence type="ECO:0000313" key="3">
    <source>
        <dbReference type="Proteomes" id="UP001152561"/>
    </source>
</evidence>
<proteinExistence type="predicted"/>
<evidence type="ECO:0000313" key="2">
    <source>
        <dbReference type="EMBL" id="KAJ8568123.1"/>
    </source>
</evidence>
<feature type="compositionally biased region" description="Basic and acidic residues" evidence="1">
    <location>
        <begin position="172"/>
        <end position="185"/>
    </location>
</feature>
<dbReference type="AlphaFoldDB" id="A0A9Q1RMT8"/>
<dbReference type="PANTHER" id="PTHR33052">
    <property type="entry name" value="DUF4228 DOMAIN PROTEIN-RELATED"/>
    <property type="match status" value="1"/>
</dbReference>
<dbReference type="Pfam" id="PF14009">
    <property type="entry name" value="PADRE"/>
    <property type="match status" value="1"/>
</dbReference>
<evidence type="ECO:0000256" key="1">
    <source>
        <dbReference type="SAM" id="MobiDB-lite"/>
    </source>
</evidence>
<feature type="region of interest" description="Disordered" evidence="1">
    <location>
        <begin position="172"/>
        <end position="191"/>
    </location>
</feature>
<accession>A0A9Q1RMT8</accession>
<name>A0A9Q1RMT8_9SOLA</name>
<comment type="caution">
    <text evidence="2">The sequence shown here is derived from an EMBL/GenBank/DDBJ whole genome shotgun (WGS) entry which is preliminary data.</text>
</comment>
<organism evidence="2 3">
    <name type="scientific">Anisodus acutangulus</name>
    <dbReference type="NCBI Taxonomy" id="402998"/>
    <lineage>
        <taxon>Eukaryota</taxon>
        <taxon>Viridiplantae</taxon>
        <taxon>Streptophyta</taxon>
        <taxon>Embryophyta</taxon>
        <taxon>Tracheophyta</taxon>
        <taxon>Spermatophyta</taxon>
        <taxon>Magnoliopsida</taxon>
        <taxon>eudicotyledons</taxon>
        <taxon>Gunneridae</taxon>
        <taxon>Pentapetalae</taxon>
        <taxon>asterids</taxon>
        <taxon>lamiids</taxon>
        <taxon>Solanales</taxon>
        <taxon>Solanaceae</taxon>
        <taxon>Solanoideae</taxon>
        <taxon>Hyoscyameae</taxon>
        <taxon>Anisodus</taxon>
    </lineage>
</organism>
<sequence length="191" mass="22072">MYWCFSFKIGHSDKFKTVRVVHLNGYVEDFDHPISVSEVMGKPQKHFIFTQIQLLSTCLQPLNHNYMLQQGHIYFLLPHSTFQSSVSPIDLAPIAKKLSSIAKNHMTYKDKTRKKKSSNGTSPVWNSPASSPNNLFSGRGIRVEPETRLQRISTKSRKWEPLLDTIRERSFNRRSESDLQEKNLEGLKYSS</sequence>
<reference evidence="3" key="1">
    <citation type="journal article" date="2023" name="Proc. Natl. Acad. Sci. U.S.A.">
        <title>Genomic and structural basis for evolution of tropane alkaloid biosynthesis.</title>
        <authorList>
            <person name="Wanga Y.-J."/>
            <person name="Taina T."/>
            <person name="Yua J.-Y."/>
            <person name="Lia J."/>
            <person name="Xua B."/>
            <person name="Chenc J."/>
            <person name="D'Auriad J.C."/>
            <person name="Huanga J.-P."/>
            <person name="Huanga S.-X."/>
        </authorList>
    </citation>
    <scope>NUCLEOTIDE SEQUENCE [LARGE SCALE GENOMIC DNA]</scope>
    <source>
        <strain evidence="3">cv. KIB-2019</strain>
    </source>
</reference>
<dbReference type="InterPro" id="IPR025322">
    <property type="entry name" value="PADRE_dom"/>
</dbReference>
<keyword evidence="3" id="KW-1185">Reference proteome</keyword>
<dbReference type="OrthoDB" id="736928at2759"/>
<dbReference type="EMBL" id="JAJAGQ010000003">
    <property type="protein sequence ID" value="KAJ8568123.1"/>
    <property type="molecule type" value="Genomic_DNA"/>
</dbReference>
<feature type="compositionally biased region" description="Polar residues" evidence="1">
    <location>
        <begin position="118"/>
        <end position="136"/>
    </location>
</feature>
<gene>
    <name evidence="2" type="ORF">K7X08_020845</name>
</gene>